<evidence type="ECO:0000313" key="2">
    <source>
        <dbReference type="EMBL" id="KAK3377375.1"/>
    </source>
</evidence>
<feature type="signal peptide" evidence="1">
    <location>
        <begin position="1"/>
        <end position="23"/>
    </location>
</feature>
<name>A0AAE0KK64_9PEZI</name>
<dbReference type="AlphaFoldDB" id="A0AAE0KK64"/>
<protein>
    <submittedName>
        <fullName evidence="2">Uncharacterized protein</fullName>
    </submittedName>
</protein>
<sequence length="130" mass="14077">MARLVCALFILFASLHFHPLVASAQAYAGGDLDGQAVFGPPAQEIIAVTSDAVSNATFPIKGHTTPIPGGPTDGTGSQLPGWSIFIGVAANVDRSRRQMTPRHQRMTIDLQFLPRHLCRQEEQRLGVCER</sequence>
<evidence type="ECO:0000256" key="1">
    <source>
        <dbReference type="SAM" id="SignalP"/>
    </source>
</evidence>
<keyword evidence="1" id="KW-0732">Signal</keyword>
<evidence type="ECO:0000313" key="3">
    <source>
        <dbReference type="Proteomes" id="UP001287356"/>
    </source>
</evidence>
<reference evidence="2" key="2">
    <citation type="submission" date="2023-06" db="EMBL/GenBank/DDBJ databases">
        <authorList>
            <consortium name="Lawrence Berkeley National Laboratory"/>
            <person name="Haridas S."/>
            <person name="Hensen N."/>
            <person name="Bonometti L."/>
            <person name="Westerberg I."/>
            <person name="Brannstrom I.O."/>
            <person name="Guillou S."/>
            <person name="Cros-Aarteil S."/>
            <person name="Calhoun S."/>
            <person name="Kuo A."/>
            <person name="Mondo S."/>
            <person name="Pangilinan J."/>
            <person name="Riley R."/>
            <person name="Labutti K."/>
            <person name="Andreopoulos B."/>
            <person name="Lipzen A."/>
            <person name="Chen C."/>
            <person name="Yanf M."/>
            <person name="Daum C."/>
            <person name="Ng V."/>
            <person name="Clum A."/>
            <person name="Steindorff A."/>
            <person name="Ohm R."/>
            <person name="Martin F."/>
            <person name="Silar P."/>
            <person name="Natvig D."/>
            <person name="Lalanne C."/>
            <person name="Gautier V."/>
            <person name="Ament-Velasquez S.L."/>
            <person name="Kruys A."/>
            <person name="Hutchinson M.I."/>
            <person name="Powell A.J."/>
            <person name="Barry K."/>
            <person name="Miller A.N."/>
            <person name="Grigoriev I.V."/>
            <person name="Debuchy R."/>
            <person name="Gladieux P."/>
            <person name="Thoren M.H."/>
            <person name="Johannesson H."/>
        </authorList>
    </citation>
    <scope>NUCLEOTIDE SEQUENCE</scope>
    <source>
        <strain evidence="2">CBS 958.72</strain>
    </source>
</reference>
<keyword evidence="3" id="KW-1185">Reference proteome</keyword>
<accession>A0AAE0KK64</accession>
<organism evidence="2 3">
    <name type="scientific">Lasiosphaeria ovina</name>
    <dbReference type="NCBI Taxonomy" id="92902"/>
    <lineage>
        <taxon>Eukaryota</taxon>
        <taxon>Fungi</taxon>
        <taxon>Dikarya</taxon>
        <taxon>Ascomycota</taxon>
        <taxon>Pezizomycotina</taxon>
        <taxon>Sordariomycetes</taxon>
        <taxon>Sordariomycetidae</taxon>
        <taxon>Sordariales</taxon>
        <taxon>Lasiosphaeriaceae</taxon>
        <taxon>Lasiosphaeria</taxon>
    </lineage>
</organism>
<proteinExistence type="predicted"/>
<reference evidence="2" key="1">
    <citation type="journal article" date="2023" name="Mol. Phylogenet. Evol.">
        <title>Genome-scale phylogeny and comparative genomics of the fungal order Sordariales.</title>
        <authorList>
            <person name="Hensen N."/>
            <person name="Bonometti L."/>
            <person name="Westerberg I."/>
            <person name="Brannstrom I.O."/>
            <person name="Guillou S."/>
            <person name="Cros-Aarteil S."/>
            <person name="Calhoun S."/>
            <person name="Haridas S."/>
            <person name="Kuo A."/>
            <person name="Mondo S."/>
            <person name="Pangilinan J."/>
            <person name="Riley R."/>
            <person name="LaButti K."/>
            <person name="Andreopoulos B."/>
            <person name="Lipzen A."/>
            <person name="Chen C."/>
            <person name="Yan M."/>
            <person name="Daum C."/>
            <person name="Ng V."/>
            <person name="Clum A."/>
            <person name="Steindorff A."/>
            <person name="Ohm R.A."/>
            <person name="Martin F."/>
            <person name="Silar P."/>
            <person name="Natvig D.O."/>
            <person name="Lalanne C."/>
            <person name="Gautier V."/>
            <person name="Ament-Velasquez S.L."/>
            <person name="Kruys A."/>
            <person name="Hutchinson M.I."/>
            <person name="Powell A.J."/>
            <person name="Barry K."/>
            <person name="Miller A.N."/>
            <person name="Grigoriev I.V."/>
            <person name="Debuchy R."/>
            <person name="Gladieux P."/>
            <person name="Hiltunen Thoren M."/>
            <person name="Johannesson H."/>
        </authorList>
    </citation>
    <scope>NUCLEOTIDE SEQUENCE</scope>
    <source>
        <strain evidence="2">CBS 958.72</strain>
    </source>
</reference>
<feature type="chain" id="PRO_5041927631" evidence="1">
    <location>
        <begin position="24"/>
        <end position="130"/>
    </location>
</feature>
<dbReference type="EMBL" id="JAULSN010000003">
    <property type="protein sequence ID" value="KAK3377375.1"/>
    <property type="molecule type" value="Genomic_DNA"/>
</dbReference>
<comment type="caution">
    <text evidence="2">The sequence shown here is derived from an EMBL/GenBank/DDBJ whole genome shotgun (WGS) entry which is preliminary data.</text>
</comment>
<dbReference type="Proteomes" id="UP001287356">
    <property type="component" value="Unassembled WGS sequence"/>
</dbReference>
<gene>
    <name evidence="2" type="ORF">B0T24DRAFT_592984</name>
</gene>